<feature type="non-terminal residue" evidence="2">
    <location>
        <position position="35"/>
    </location>
</feature>
<accession>A0A0F0CRT2</accession>
<evidence type="ECO:0000259" key="1">
    <source>
        <dbReference type="Pfam" id="PF13654"/>
    </source>
</evidence>
<feature type="domain" description="Lon protease AAA" evidence="1">
    <location>
        <begin position="1"/>
        <end position="33"/>
    </location>
</feature>
<keyword evidence="3" id="KW-1185">Reference proteome</keyword>
<dbReference type="AlphaFoldDB" id="A0A0F0CRT2"/>
<dbReference type="Pfam" id="PF13654">
    <property type="entry name" value="AAA_32"/>
    <property type="match status" value="1"/>
</dbReference>
<organism evidence="2 3">
    <name type="scientific">Candidatus Omnitrophus magneticus</name>
    <dbReference type="NCBI Taxonomy" id="1609969"/>
    <lineage>
        <taxon>Bacteria</taxon>
        <taxon>Pseudomonadati</taxon>
        <taxon>Candidatus Omnitrophota</taxon>
        <taxon>Candidatus Omnitrophus</taxon>
    </lineage>
</organism>
<name>A0A0F0CRT2_9BACT</name>
<dbReference type="InterPro" id="IPR041699">
    <property type="entry name" value="AAA_32"/>
</dbReference>
<evidence type="ECO:0000313" key="2">
    <source>
        <dbReference type="EMBL" id="KJJ84201.1"/>
    </source>
</evidence>
<dbReference type="Proteomes" id="UP000033428">
    <property type="component" value="Unassembled WGS sequence"/>
</dbReference>
<dbReference type="EMBL" id="JYNY01000387">
    <property type="protein sequence ID" value="KJJ84201.1"/>
    <property type="molecule type" value="Genomic_DNA"/>
</dbReference>
<comment type="caution">
    <text evidence="2">The sequence shown here is derived from an EMBL/GenBank/DDBJ whole genome shotgun (WGS) entry which is preliminary data.</text>
</comment>
<evidence type="ECO:0000313" key="3">
    <source>
        <dbReference type="Proteomes" id="UP000033428"/>
    </source>
</evidence>
<protein>
    <recommendedName>
        <fullName evidence="1">Lon protease AAA domain-containing protein</fullName>
    </recommendedName>
</protein>
<gene>
    <name evidence="2" type="ORF">OMAG_001932</name>
</gene>
<reference evidence="2 3" key="1">
    <citation type="submission" date="2015-02" db="EMBL/GenBank/DDBJ databases">
        <title>Single-cell genomics of uncultivated deep-branching MTB reveals a conserved set of magnetosome genes.</title>
        <authorList>
            <person name="Kolinko S."/>
            <person name="Richter M."/>
            <person name="Glockner F.O."/>
            <person name="Brachmann A."/>
            <person name="Schuler D."/>
        </authorList>
    </citation>
    <scope>NUCLEOTIDE SEQUENCE [LARGE SCALE GENOMIC DNA]</scope>
    <source>
        <strain evidence="2">SKK-01</strain>
    </source>
</reference>
<sequence length="35" mass="3942">MEDINEQFRIISTTSLNPQPIPSDIKIVMIGPPFV</sequence>
<proteinExistence type="predicted"/>